<proteinExistence type="predicted"/>
<protein>
    <submittedName>
        <fullName evidence="2">Uncharacterized protein</fullName>
    </submittedName>
</protein>
<feature type="region of interest" description="Disordered" evidence="1">
    <location>
        <begin position="68"/>
        <end position="87"/>
    </location>
</feature>
<dbReference type="EMBL" id="CAWUPB010001157">
    <property type="protein sequence ID" value="CAK7339403.1"/>
    <property type="molecule type" value="Genomic_DNA"/>
</dbReference>
<feature type="non-terminal residue" evidence="2">
    <location>
        <position position="87"/>
    </location>
</feature>
<reference evidence="2 3" key="1">
    <citation type="submission" date="2024-01" db="EMBL/GenBank/DDBJ databases">
        <authorList>
            <person name="Waweru B."/>
        </authorList>
    </citation>
    <scope>NUCLEOTIDE SEQUENCE [LARGE SCALE GENOMIC DNA]</scope>
</reference>
<organism evidence="2 3">
    <name type="scientific">Dovyalis caffra</name>
    <dbReference type="NCBI Taxonomy" id="77055"/>
    <lineage>
        <taxon>Eukaryota</taxon>
        <taxon>Viridiplantae</taxon>
        <taxon>Streptophyta</taxon>
        <taxon>Embryophyta</taxon>
        <taxon>Tracheophyta</taxon>
        <taxon>Spermatophyta</taxon>
        <taxon>Magnoliopsida</taxon>
        <taxon>eudicotyledons</taxon>
        <taxon>Gunneridae</taxon>
        <taxon>Pentapetalae</taxon>
        <taxon>rosids</taxon>
        <taxon>fabids</taxon>
        <taxon>Malpighiales</taxon>
        <taxon>Salicaceae</taxon>
        <taxon>Flacourtieae</taxon>
        <taxon>Dovyalis</taxon>
    </lineage>
</organism>
<comment type="caution">
    <text evidence="2">The sequence shown here is derived from an EMBL/GenBank/DDBJ whole genome shotgun (WGS) entry which is preliminary data.</text>
</comment>
<feature type="region of interest" description="Disordered" evidence="1">
    <location>
        <begin position="1"/>
        <end position="39"/>
    </location>
</feature>
<keyword evidence="3" id="KW-1185">Reference proteome</keyword>
<gene>
    <name evidence="2" type="ORF">DCAF_LOCUS14454</name>
</gene>
<dbReference type="Proteomes" id="UP001314170">
    <property type="component" value="Unassembled WGS sequence"/>
</dbReference>
<evidence type="ECO:0000313" key="3">
    <source>
        <dbReference type="Proteomes" id="UP001314170"/>
    </source>
</evidence>
<name>A0AAV1RVB4_9ROSI</name>
<accession>A0AAV1RVB4</accession>
<evidence type="ECO:0000313" key="2">
    <source>
        <dbReference type="EMBL" id="CAK7339403.1"/>
    </source>
</evidence>
<evidence type="ECO:0000256" key="1">
    <source>
        <dbReference type="SAM" id="MobiDB-lite"/>
    </source>
</evidence>
<feature type="compositionally biased region" description="Basic and acidic residues" evidence="1">
    <location>
        <begin position="78"/>
        <end position="87"/>
    </location>
</feature>
<sequence>MGPRPGPRTVDPMIDGGNKYEEEKGTKASKRNKKFRTEEEEDEEVVEGFMVKDFRLDTIASPLPEIEPTRMRLSNQAKAHDHLGKPI</sequence>
<dbReference type="AlphaFoldDB" id="A0AAV1RVB4"/>